<protein>
    <submittedName>
        <fullName evidence="1">Uncharacterized protein</fullName>
    </submittedName>
</protein>
<keyword evidence="2" id="KW-1185">Reference proteome</keyword>
<name>A0ACB6FF24_9PLEO</name>
<proteinExistence type="predicted"/>
<sequence>MQTTTQNLEQYTVDLPWEELPKTFQDAIQFTYALGFRYLWIDSLCIIQNSIADWRHEGSKMSQIYTNASITLSATWATNPHQGCFVTPKAQYVSRTKTFATSDHETYEIHCHEKLPELEAPLHERGWVFQERMLSRRIVHFMEEELWWECRASFVCECEEAHHKNDIFGVDMNQAAKMSEFHSVGETRDKWERIVETYMTKSLTYPSDIFPGLQGLAKLVPSSMGRYLAGHWMKTLPHSLCWFVKKPAEKQLEEWRAPSWSWAAAQGPVNWFHRGRDDRITAYVTVLRATTSPKGDDPMGQISDGAVLLRGKCLFGQIQGVPASYGRVLSNLVLKGLQLPMSPRTFLCYPSWDYVNREDGMQVIAIKVSEVVSVNSDGKETNIQQLWLILSAIQDVEGEYMRVGMIEESGVRNTGSRLKELNALYEEGAIEMDFKVV</sequence>
<gene>
    <name evidence="1" type="ORF">AG0111_0g8843</name>
</gene>
<evidence type="ECO:0000313" key="2">
    <source>
        <dbReference type="Proteomes" id="UP000293547"/>
    </source>
</evidence>
<accession>A0ACB6FF24</accession>
<comment type="caution">
    <text evidence="1">The sequence shown here is derived from an EMBL/GenBank/DDBJ whole genome shotgun (WGS) entry which is preliminary data.</text>
</comment>
<dbReference type="EMBL" id="PDWZ02000009">
    <property type="protein sequence ID" value="KAB2103048.1"/>
    <property type="molecule type" value="Genomic_DNA"/>
</dbReference>
<dbReference type="Proteomes" id="UP000293547">
    <property type="component" value="Unassembled WGS sequence"/>
</dbReference>
<organism evidence="1 2">
    <name type="scientific">Alternaria gaisen</name>
    <dbReference type="NCBI Taxonomy" id="167740"/>
    <lineage>
        <taxon>Eukaryota</taxon>
        <taxon>Fungi</taxon>
        <taxon>Dikarya</taxon>
        <taxon>Ascomycota</taxon>
        <taxon>Pezizomycotina</taxon>
        <taxon>Dothideomycetes</taxon>
        <taxon>Pleosporomycetidae</taxon>
        <taxon>Pleosporales</taxon>
        <taxon>Pleosporineae</taxon>
        <taxon>Pleosporaceae</taxon>
        <taxon>Alternaria</taxon>
        <taxon>Alternaria sect. Alternaria</taxon>
    </lineage>
</organism>
<evidence type="ECO:0000313" key="1">
    <source>
        <dbReference type="EMBL" id="KAB2103048.1"/>
    </source>
</evidence>
<reference evidence="1 2" key="1">
    <citation type="journal article" date="2019" name="bioRxiv">
        <title>Genomics, evolutionary history and diagnostics of the Alternaria alternata species group including apple and Asian pear pathotypes.</title>
        <authorList>
            <person name="Armitage A.D."/>
            <person name="Cockerton H.M."/>
            <person name="Sreenivasaprasad S."/>
            <person name="Woodhall J.W."/>
            <person name="Lane C.R."/>
            <person name="Harrison R.J."/>
            <person name="Clarkson J.P."/>
        </authorList>
    </citation>
    <scope>NUCLEOTIDE SEQUENCE [LARGE SCALE GENOMIC DNA]</scope>
    <source>
        <strain evidence="1 2">FERA 650</strain>
    </source>
</reference>